<organism evidence="1 2">
    <name type="scientific">Dentiscutata heterogama</name>
    <dbReference type="NCBI Taxonomy" id="1316150"/>
    <lineage>
        <taxon>Eukaryota</taxon>
        <taxon>Fungi</taxon>
        <taxon>Fungi incertae sedis</taxon>
        <taxon>Mucoromycota</taxon>
        <taxon>Glomeromycotina</taxon>
        <taxon>Glomeromycetes</taxon>
        <taxon>Diversisporales</taxon>
        <taxon>Gigasporaceae</taxon>
        <taxon>Dentiscutata</taxon>
    </lineage>
</organism>
<dbReference type="Proteomes" id="UP000789702">
    <property type="component" value="Unassembled WGS sequence"/>
</dbReference>
<proteinExistence type="predicted"/>
<comment type="caution">
    <text evidence="1">The sequence shown here is derived from an EMBL/GenBank/DDBJ whole genome shotgun (WGS) entry which is preliminary data.</text>
</comment>
<dbReference type="EMBL" id="CAJVPU010005223">
    <property type="protein sequence ID" value="CAG8544776.1"/>
    <property type="molecule type" value="Genomic_DNA"/>
</dbReference>
<gene>
    <name evidence="1" type="ORF">DHETER_LOCUS4964</name>
</gene>
<feature type="non-terminal residue" evidence="1">
    <location>
        <position position="1"/>
    </location>
</feature>
<sequence>GDSLYDILTNIFNDDMWGKRDYGNGQLSWVKLVDETNYNFQTKLYIEWTINGFYNILDYNCYTRTVKFRFLTNNALF</sequence>
<protein>
    <submittedName>
        <fullName evidence="1">14880_t:CDS:1</fullName>
    </submittedName>
</protein>
<evidence type="ECO:0000313" key="2">
    <source>
        <dbReference type="Proteomes" id="UP000789702"/>
    </source>
</evidence>
<keyword evidence="2" id="KW-1185">Reference proteome</keyword>
<reference evidence="1" key="1">
    <citation type="submission" date="2021-06" db="EMBL/GenBank/DDBJ databases">
        <authorList>
            <person name="Kallberg Y."/>
            <person name="Tangrot J."/>
            <person name="Rosling A."/>
        </authorList>
    </citation>
    <scope>NUCLEOTIDE SEQUENCE</scope>
    <source>
        <strain evidence="1">IL203A</strain>
    </source>
</reference>
<accession>A0ACA9LQS8</accession>
<evidence type="ECO:0000313" key="1">
    <source>
        <dbReference type="EMBL" id="CAG8544776.1"/>
    </source>
</evidence>
<name>A0ACA9LQS8_9GLOM</name>